<dbReference type="Gene3D" id="3.40.50.150">
    <property type="entry name" value="Vaccinia Virus protein VP39"/>
    <property type="match status" value="1"/>
</dbReference>
<dbReference type="PRINTS" id="PR00508">
    <property type="entry name" value="S21N4MTFRASE"/>
</dbReference>
<dbReference type="PROSITE" id="PS00093">
    <property type="entry name" value="N4_MTASE"/>
    <property type="match status" value="1"/>
</dbReference>
<evidence type="ECO:0000256" key="6">
    <source>
        <dbReference type="ARBA" id="ARBA00022747"/>
    </source>
</evidence>
<name>X1U5B3_9ZZZZ</name>
<gene>
    <name evidence="11" type="ORF">S12H4_45891</name>
</gene>
<feature type="region of interest" description="Disordered" evidence="9">
    <location>
        <begin position="120"/>
        <end position="139"/>
    </location>
</feature>
<dbReference type="EMBL" id="BARW01028424">
    <property type="protein sequence ID" value="GAJ12763.1"/>
    <property type="molecule type" value="Genomic_DNA"/>
</dbReference>
<evidence type="ECO:0000256" key="9">
    <source>
        <dbReference type="SAM" id="MobiDB-lite"/>
    </source>
</evidence>
<keyword evidence="5" id="KW-0949">S-adenosyl-L-methionine</keyword>
<evidence type="ECO:0000259" key="10">
    <source>
        <dbReference type="Pfam" id="PF01555"/>
    </source>
</evidence>
<keyword evidence="6" id="KW-0680">Restriction system</keyword>
<comment type="catalytic activity">
    <reaction evidence="8">
        <text>a 2'-deoxycytidine in DNA + S-adenosyl-L-methionine = an N(4)-methyl-2'-deoxycytidine in DNA + S-adenosyl-L-homocysteine + H(+)</text>
        <dbReference type="Rhea" id="RHEA:16857"/>
        <dbReference type="Rhea" id="RHEA-COMP:11369"/>
        <dbReference type="Rhea" id="RHEA-COMP:13674"/>
        <dbReference type="ChEBI" id="CHEBI:15378"/>
        <dbReference type="ChEBI" id="CHEBI:57856"/>
        <dbReference type="ChEBI" id="CHEBI:59789"/>
        <dbReference type="ChEBI" id="CHEBI:85452"/>
        <dbReference type="ChEBI" id="CHEBI:137933"/>
        <dbReference type="EC" id="2.1.1.113"/>
    </reaction>
</comment>
<evidence type="ECO:0000256" key="4">
    <source>
        <dbReference type="ARBA" id="ARBA00022679"/>
    </source>
</evidence>
<comment type="similarity">
    <text evidence="1">Belongs to the N(4)/N(6)-methyltransferase family. N(4) subfamily.</text>
</comment>
<reference evidence="11" key="1">
    <citation type="journal article" date="2014" name="Front. Microbiol.">
        <title>High frequency of phylogenetically diverse reductive dehalogenase-homologous genes in deep subseafloor sedimentary metagenomes.</title>
        <authorList>
            <person name="Kawai M."/>
            <person name="Futagami T."/>
            <person name="Toyoda A."/>
            <person name="Takaki Y."/>
            <person name="Nishi S."/>
            <person name="Hori S."/>
            <person name="Arai W."/>
            <person name="Tsubouchi T."/>
            <person name="Morono Y."/>
            <person name="Uchiyama I."/>
            <person name="Ito T."/>
            <person name="Fujiyama A."/>
            <person name="Inagaki F."/>
            <person name="Takami H."/>
        </authorList>
    </citation>
    <scope>NUCLEOTIDE SEQUENCE</scope>
    <source>
        <strain evidence="11">Expedition CK06-06</strain>
    </source>
</reference>
<feature type="domain" description="DNA methylase N-4/N-6" evidence="10">
    <location>
        <begin position="29"/>
        <end position="97"/>
    </location>
</feature>
<sequence>MKPTYQDNFITAYCGDSLEVMRELPAESVQCCVTSPPYWALRDHNLPGQLGMERLPEEYVARLVLYFREVRRLLRADGTLWLNIGDTYATFKGACKNPGGGEKSLGKQKKAADVIPKFRGSPNRMLPRGHAGLKPKDLV</sequence>
<dbReference type="InterPro" id="IPR017985">
    <property type="entry name" value="MeTrfase_CN4_CS"/>
</dbReference>
<evidence type="ECO:0000256" key="7">
    <source>
        <dbReference type="ARBA" id="ARBA00023125"/>
    </source>
</evidence>
<comment type="caution">
    <text evidence="11">The sequence shown here is derived from an EMBL/GenBank/DDBJ whole genome shotgun (WGS) entry which is preliminary data.</text>
</comment>
<proteinExistence type="inferred from homology"/>
<dbReference type="AlphaFoldDB" id="X1U5B3"/>
<dbReference type="GO" id="GO:0008170">
    <property type="term" value="F:N-methyltransferase activity"/>
    <property type="evidence" value="ECO:0007669"/>
    <property type="project" value="InterPro"/>
</dbReference>
<protein>
    <recommendedName>
        <fullName evidence="2">site-specific DNA-methyltransferase (cytosine-N(4)-specific)</fullName>
        <ecNumber evidence="2">2.1.1.113</ecNumber>
    </recommendedName>
</protein>
<keyword evidence="4" id="KW-0808">Transferase</keyword>
<keyword evidence="7" id="KW-0238">DNA-binding</keyword>
<dbReference type="InterPro" id="IPR029063">
    <property type="entry name" value="SAM-dependent_MTases_sf"/>
</dbReference>
<dbReference type="InterPro" id="IPR001091">
    <property type="entry name" value="RM_Methyltransferase"/>
</dbReference>
<dbReference type="GO" id="GO:0032259">
    <property type="term" value="P:methylation"/>
    <property type="evidence" value="ECO:0007669"/>
    <property type="project" value="UniProtKB-KW"/>
</dbReference>
<evidence type="ECO:0000313" key="11">
    <source>
        <dbReference type="EMBL" id="GAJ12763.1"/>
    </source>
</evidence>
<feature type="non-terminal residue" evidence="11">
    <location>
        <position position="139"/>
    </location>
</feature>
<evidence type="ECO:0000256" key="3">
    <source>
        <dbReference type="ARBA" id="ARBA00022603"/>
    </source>
</evidence>
<keyword evidence="3" id="KW-0489">Methyltransferase</keyword>
<evidence type="ECO:0000256" key="2">
    <source>
        <dbReference type="ARBA" id="ARBA00012185"/>
    </source>
</evidence>
<dbReference type="SUPFAM" id="SSF53335">
    <property type="entry name" value="S-adenosyl-L-methionine-dependent methyltransferases"/>
    <property type="match status" value="1"/>
</dbReference>
<dbReference type="GO" id="GO:0003677">
    <property type="term" value="F:DNA binding"/>
    <property type="evidence" value="ECO:0007669"/>
    <property type="project" value="UniProtKB-KW"/>
</dbReference>
<dbReference type="GO" id="GO:0015667">
    <property type="term" value="F:site-specific DNA-methyltransferase (cytosine-N4-specific) activity"/>
    <property type="evidence" value="ECO:0007669"/>
    <property type="project" value="UniProtKB-EC"/>
</dbReference>
<dbReference type="InterPro" id="IPR002941">
    <property type="entry name" value="DNA_methylase_N4/N6"/>
</dbReference>
<dbReference type="GO" id="GO:0009307">
    <property type="term" value="P:DNA restriction-modification system"/>
    <property type="evidence" value="ECO:0007669"/>
    <property type="project" value="UniProtKB-KW"/>
</dbReference>
<dbReference type="Pfam" id="PF01555">
    <property type="entry name" value="N6_N4_Mtase"/>
    <property type="match status" value="1"/>
</dbReference>
<dbReference type="EC" id="2.1.1.113" evidence="2"/>
<evidence type="ECO:0000256" key="8">
    <source>
        <dbReference type="ARBA" id="ARBA00049120"/>
    </source>
</evidence>
<evidence type="ECO:0000256" key="1">
    <source>
        <dbReference type="ARBA" id="ARBA00010203"/>
    </source>
</evidence>
<accession>X1U5B3</accession>
<organism evidence="11">
    <name type="scientific">marine sediment metagenome</name>
    <dbReference type="NCBI Taxonomy" id="412755"/>
    <lineage>
        <taxon>unclassified sequences</taxon>
        <taxon>metagenomes</taxon>
        <taxon>ecological metagenomes</taxon>
    </lineage>
</organism>
<evidence type="ECO:0000256" key="5">
    <source>
        <dbReference type="ARBA" id="ARBA00022691"/>
    </source>
</evidence>